<evidence type="ECO:0000256" key="1">
    <source>
        <dbReference type="SAM" id="MobiDB-lite"/>
    </source>
</evidence>
<keyword evidence="2" id="KW-1133">Transmembrane helix</keyword>
<organism evidence="3 4">
    <name type="scientific">Batrachochytrium salamandrivorans</name>
    <dbReference type="NCBI Taxonomy" id="1357716"/>
    <lineage>
        <taxon>Eukaryota</taxon>
        <taxon>Fungi</taxon>
        <taxon>Fungi incertae sedis</taxon>
        <taxon>Chytridiomycota</taxon>
        <taxon>Chytridiomycota incertae sedis</taxon>
        <taxon>Chytridiomycetes</taxon>
        <taxon>Rhizophydiales</taxon>
        <taxon>Rhizophydiales incertae sedis</taxon>
        <taxon>Batrachochytrium</taxon>
    </lineage>
</organism>
<dbReference type="PROSITE" id="PS51450">
    <property type="entry name" value="LRR"/>
    <property type="match status" value="1"/>
</dbReference>
<feature type="compositionally biased region" description="Low complexity" evidence="1">
    <location>
        <begin position="323"/>
        <end position="336"/>
    </location>
</feature>
<dbReference type="SUPFAM" id="SSF52058">
    <property type="entry name" value="L domain-like"/>
    <property type="match status" value="1"/>
</dbReference>
<protein>
    <recommendedName>
        <fullName evidence="5">Leucine-rich repeat-containing N-terminal plant-type domain-containing protein</fullName>
    </recommendedName>
</protein>
<accession>A0ABQ8EU52</accession>
<evidence type="ECO:0000313" key="3">
    <source>
        <dbReference type="EMBL" id="KAH6586668.1"/>
    </source>
</evidence>
<keyword evidence="2" id="KW-0472">Membrane</keyword>
<feature type="transmembrane region" description="Helical" evidence="2">
    <location>
        <begin position="241"/>
        <end position="266"/>
    </location>
</feature>
<evidence type="ECO:0008006" key="5">
    <source>
        <dbReference type="Google" id="ProtNLM"/>
    </source>
</evidence>
<gene>
    <name evidence="3" type="ORF">BASA50_000380</name>
</gene>
<dbReference type="InterPro" id="IPR032675">
    <property type="entry name" value="LRR_dom_sf"/>
</dbReference>
<feature type="region of interest" description="Disordered" evidence="1">
    <location>
        <begin position="323"/>
        <end position="344"/>
    </location>
</feature>
<reference evidence="3 4" key="1">
    <citation type="submission" date="2021-02" db="EMBL/GenBank/DDBJ databases">
        <title>Variation within the Batrachochytrium salamandrivorans European outbreak.</title>
        <authorList>
            <person name="Kelly M."/>
            <person name="Pasmans F."/>
            <person name="Shea T.P."/>
            <person name="Munoz J.F."/>
            <person name="Carranza S."/>
            <person name="Cuomo C.A."/>
            <person name="Martel A."/>
        </authorList>
    </citation>
    <scope>NUCLEOTIDE SEQUENCE [LARGE SCALE GENOMIC DNA]</scope>
    <source>
        <strain evidence="3 4">AMFP18/2</strain>
    </source>
</reference>
<dbReference type="InterPro" id="IPR001611">
    <property type="entry name" value="Leu-rich_rpt"/>
</dbReference>
<dbReference type="Gene3D" id="3.80.10.10">
    <property type="entry name" value="Ribonuclease Inhibitor"/>
    <property type="match status" value="1"/>
</dbReference>
<dbReference type="PANTHER" id="PTHR48007">
    <property type="entry name" value="LEUCINE-RICH REPEAT RECEPTOR-LIKE PROTEIN KINASE PXC1"/>
    <property type="match status" value="1"/>
</dbReference>
<keyword evidence="2" id="KW-0812">Transmembrane</keyword>
<dbReference type="PANTHER" id="PTHR48007:SF4">
    <property type="entry name" value="LEUCINE-RICH REPEAT RECEPTOR-LIKE PROTEIN KINASE PXC1"/>
    <property type="match status" value="1"/>
</dbReference>
<keyword evidence="4" id="KW-1185">Reference proteome</keyword>
<dbReference type="InterPro" id="IPR046959">
    <property type="entry name" value="PRK1-6/SRF4-like"/>
</dbReference>
<sequence length="344" mass="36530">MHWQVVLPWTPGMCCSNYLDNNGTNWLNSTNGDMIYCDSTGSITTINLGISDQGQYTSHSLRDVAVNMTDLPSEFGNLSSLRNLFISGRNLKGSIPSSYGNLKNLSSLDLSGNNLSGTLAPLESLSSLSFLDLTGNTLEGGFTALKGKTFSQLYLNSTGLNGPVSDVRFTSNATCIWPQPSSTLDPSTCILSPAVVCGDILQCSTATTKVINAQPSSTEIPPFSPTVQSSASITSKGESPALLGIIGATALIIVACLIVVCAVAIGRRHKKRLHGRCPSLIAQSLPRSASLLPDSRSKHRSRFSWKSVNSPQLILPVNAYLSSSSSTASTTPTTPRSTEKLLHF</sequence>
<dbReference type="EMBL" id="JAFCIX010000572">
    <property type="protein sequence ID" value="KAH6586668.1"/>
    <property type="molecule type" value="Genomic_DNA"/>
</dbReference>
<dbReference type="PRINTS" id="PR00019">
    <property type="entry name" value="LEURICHRPT"/>
</dbReference>
<name>A0ABQ8EU52_9FUNG</name>
<evidence type="ECO:0000313" key="4">
    <source>
        <dbReference type="Proteomes" id="UP001648503"/>
    </source>
</evidence>
<proteinExistence type="predicted"/>
<comment type="caution">
    <text evidence="3">The sequence shown here is derived from an EMBL/GenBank/DDBJ whole genome shotgun (WGS) entry which is preliminary data.</text>
</comment>
<dbReference type="Proteomes" id="UP001648503">
    <property type="component" value="Unassembled WGS sequence"/>
</dbReference>
<evidence type="ECO:0000256" key="2">
    <source>
        <dbReference type="SAM" id="Phobius"/>
    </source>
</evidence>